<dbReference type="InterPro" id="IPR011047">
    <property type="entry name" value="Quinoprotein_ADH-like_sf"/>
</dbReference>
<dbReference type="InterPro" id="IPR015943">
    <property type="entry name" value="WD40/YVTN_repeat-like_dom_sf"/>
</dbReference>
<dbReference type="SUPFAM" id="SSF50998">
    <property type="entry name" value="Quinoprotein alcohol dehydrogenase-like"/>
    <property type="match status" value="1"/>
</dbReference>
<evidence type="ECO:0000259" key="2">
    <source>
        <dbReference type="Pfam" id="PF13360"/>
    </source>
</evidence>
<protein>
    <submittedName>
        <fullName evidence="3">Serine/threonine protein kinase</fullName>
    </submittedName>
</protein>
<gene>
    <name evidence="3" type="ORF">A6X21_16255</name>
</gene>
<keyword evidence="3" id="KW-0418">Kinase</keyword>
<dbReference type="OrthoDB" id="244732at2"/>
<keyword evidence="4" id="KW-1185">Reference proteome</keyword>
<evidence type="ECO:0000256" key="1">
    <source>
        <dbReference type="SAM" id="SignalP"/>
    </source>
</evidence>
<comment type="caution">
    <text evidence="3">The sequence shown here is derived from an EMBL/GenBank/DDBJ whole genome shotgun (WGS) entry which is preliminary data.</text>
</comment>
<keyword evidence="3" id="KW-0808">Transferase</keyword>
<name>A0A1C3ET65_9PLAN</name>
<dbReference type="EMBL" id="LYDR01000027">
    <property type="protein sequence ID" value="ODA36394.1"/>
    <property type="molecule type" value="Genomic_DNA"/>
</dbReference>
<dbReference type="STRING" id="1841610.A6X21_16255"/>
<dbReference type="PANTHER" id="PTHR34512">
    <property type="entry name" value="CELL SURFACE PROTEIN"/>
    <property type="match status" value="1"/>
</dbReference>
<sequence length="436" mass="47748">MRVNRSHHGTLLFLALMCAIPPATAADWVQFRGAGASGVSTQSKLPIRFGENENLLWKVALPGAGSSSPIIAGNKVFVTCYSGYGQSKSEEGDINSLQRHLVCVDCESGQVLWTKTIAGEQPEDKYQGYLTDHGYASNTPVTDGERVYCFFGKSGVIAFDFSGKQLWQTNVGKESSSRRWGSGASLILYKDSVIVNASEESQSIRALHKLTGELLWSETASALNLAYGTPSVITVDEKRSDLVIAVPGEVWGLNPDTGRLRWNAEHNLTGNICPSVFSQGDEVFIFGGFRSAGSLCLKAGGQGDATSSAIKWTSRNSSYVATPLLYEGRIYWIDDRGQAFCVDAKNGELIYRERLEDLSSGGRPVYASPVVAQGRIYVPTRWDGLLVYSAKEKFEILALNKFPSDPSDFNASPAIRNNQLFLRSDRFLYCFAEKHP</sequence>
<feature type="chain" id="PRO_5008673409" evidence="1">
    <location>
        <begin position="26"/>
        <end position="436"/>
    </location>
</feature>
<dbReference type="Gene3D" id="2.130.10.10">
    <property type="entry name" value="YVTN repeat-like/Quinoprotein amine dehydrogenase"/>
    <property type="match status" value="2"/>
</dbReference>
<reference evidence="3 4" key="1">
    <citation type="submission" date="2016-05" db="EMBL/GenBank/DDBJ databases">
        <title>Genomic and physiological characterization of Planctopirus sp. isolated from fresh water lake.</title>
        <authorList>
            <person name="Subhash Y."/>
            <person name="Ramana C."/>
        </authorList>
    </citation>
    <scope>NUCLEOTIDE SEQUENCE [LARGE SCALE GENOMIC DNA]</scope>
    <source>
        <strain evidence="3 4">JC280</strain>
    </source>
</reference>
<dbReference type="GO" id="GO:0004674">
    <property type="term" value="F:protein serine/threonine kinase activity"/>
    <property type="evidence" value="ECO:0007669"/>
    <property type="project" value="UniProtKB-KW"/>
</dbReference>
<evidence type="ECO:0000313" key="4">
    <source>
        <dbReference type="Proteomes" id="UP000094828"/>
    </source>
</evidence>
<organism evidence="3 4">
    <name type="scientific">Planctopirus hydrillae</name>
    <dbReference type="NCBI Taxonomy" id="1841610"/>
    <lineage>
        <taxon>Bacteria</taxon>
        <taxon>Pseudomonadati</taxon>
        <taxon>Planctomycetota</taxon>
        <taxon>Planctomycetia</taxon>
        <taxon>Planctomycetales</taxon>
        <taxon>Planctomycetaceae</taxon>
        <taxon>Planctopirus</taxon>
    </lineage>
</organism>
<dbReference type="InterPro" id="IPR002372">
    <property type="entry name" value="PQQ_rpt_dom"/>
</dbReference>
<dbReference type="SMART" id="SM00564">
    <property type="entry name" value="PQQ"/>
    <property type="match status" value="5"/>
</dbReference>
<dbReference type="Proteomes" id="UP000094828">
    <property type="component" value="Unassembled WGS sequence"/>
</dbReference>
<keyword evidence="3" id="KW-0723">Serine/threonine-protein kinase</keyword>
<feature type="signal peptide" evidence="1">
    <location>
        <begin position="1"/>
        <end position="25"/>
    </location>
</feature>
<dbReference type="PANTHER" id="PTHR34512:SF30">
    <property type="entry name" value="OUTER MEMBRANE PROTEIN ASSEMBLY FACTOR BAMB"/>
    <property type="match status" value="1"/>
</dbReference>
<accession>A0A1C3ET65</accession>
<keyword evidence="1" id="KW-0732">Signal</keyword>
<feature type="domain" description="Pyrrolo-quinoline quinone repeat" evidence="2">
    <location>
        <begin position="101"/>
        <end position="348"/>
    </location>
</feature>
<dbReference type="RefSeq" id="WP_068845757.1">
    <property type="nucleotide sequence ID" value="NZ_LYDR01000027.1"/>
</dbReference>
<dbReference type="Pfam" id="PF13360">
    <property type="entry name" value="PQQ_2"/>
    <property type="match status" value="1"/>
</dbReference>
<dbReference type="InterPro" id="IPR018391">
    <property type="entry name" value="PQQ_b-propeller_rpt"/>
</dbReference>
<evidence type="ECO:0000313" key="3">
    <source>
        <dbReference type="EMBL" id="ODA36394.1"/>
    </source>
</evidence>
<dbReference type="AlphaFoldDB" id="A0A1C3ET65"/>
<proteinExistence type="predicted"/>